<comment type="caution">
    <text evidence="1">The sequence shown here is derived from an EMBL/GenBank/DDBJ whole genome shotgun (WGS) entry which is preliminary data.</text>
</comment>
<name>A0A5A7QWG8_STRAF</name>
<protein>
    <submittedName>
        <fullName evidence="1">E3 ubiquitin-protein ligase UBR5</fullName>
    </submittedName>
</protein>
<proteinExistence type="predicted"/>
<dbReference type="EMBL" id="BKCP01008737">
    <property type="protein sequence ID" value="GER49713.1"/>
    <property type="molecule type" value="Genomic_DNA"/>
</dbReference>
<accession>A0A5A7QWG8</accession>
<organism evidence="1 2">
    <name type="scientific">Striga asiatica</name>
    <name type="common">Asiatic witchweed</name>
    <name type="synonym">Buchnera asiatica</name>
    <dbReference type="NCBI Taxonomy" id="4170"/>
    <lineage>
        <taxon>Eukaryota</taxon>
        <taxon>Viridiplantae</taxon>
        <taxon>Streptophyta</taxon>
        <taxon>Embryophyta</taxon>
        <taxon>Tracheophyta</taxon>
        <taxon>Spermatophyta</taxon>
        <taxon>Magnoliopsida</taxon>
        <taxon>eudicotyledons</taxon>
        <taxon>Gunneridae</taxon>
        <taxon>Pentapetalae</taxon>
        <taxon>asterids</taxon>
        <taxon>lamiids</taxon>
        <taxon>Lamiales</taxon>
        <taxon>Orobanchaceae</taxon>
        <taxon>Buchnereae</taxon>
        <taxon>Striga</taxon>
    </lineage>
</organism>
<dbReference type="Proteomes" id="UP000325081">
    <property type="component" value="Unassembled WGS sequence"/>
</dbReference>
<evidence type="ECO:0000313" key="1">
    <source>
        <dbReference type="EMBL" id="GER49713.1"/>
    </source>
</evidence>
<gene>
    <name evidence="1" type="ORF">STAS_26977</name>
</gene>
<reference evidence="2" key="1">
    <citation type="journal article" date="2019" name="Curr. Biol.">
        <title>Genome Sequence of Striga asiatica Provides Insight into the Evolution of Plant Parasitism.</title>
        <authorList>
            <person name="Yoshida S."/>
            <person name="Kim S."/>
            <person name="Wafula E.K."/>
            <person name="Tanskanen J."/>
            <person name="Kim Y.M."/>
            <person name="Honaas L."/>
            <person name="Yang Z."/>
            <person name="Spallek T."/>
            <person name="Conn C.E."/>
            <person name="Ichihashi Y."/>
            <person name="Cheong K."/>
            <person name="Cui S."/>
            <person name="Der J.P."/>
            <person name="Gundlach H."/>
            <person name="Jiao Y."/>
            <person name="Hori C."/>
            <person name="Ishida J.K."/>
            <person name="Kasahara H."/>
            <person name="Kiba T."/>
            <person name="Kim M.S."/>
            <person name="Koo N."/>
            <person name="Laohavisit A."/>
            <person name="Lee Y.H."/>
            <person name="Lumba S."/>
            <person name="McCourt P."/>
            <person name="Mortimer J.C."/>
            <person name="Mutuku J.M."/>
            <person name="Nomura T."/>
            <person name="Sasaki-Sekimoto Y."/>
            <person name="Seto Y."/>
            <person name="Wang Y."/>
            <person name="Wakatake T."/>
            <person name="Sakakibara H."/>
            <person name="Demura T."/>
            <person name="Yamaguchi S."/>
            <person name="Yoneyama K."/>
            <person name="Manabe R.I."/>
            <person name="Nelson D.C."/>
            <person name="Schulman A.H."/>
            <person name="Timko M.P."/>
            <person name="dePamphilis C.W."/>
            <person name="Choi D."/>
            <person name="Shirasu K."/>
        </authorList>
    </citation>
    <scope>NUCLEOTIDE SEQUENCE [LARGE SCALE GENOMIC DNA]</scope>
    <source>
        <strain evidence="2">cv. UVA1</strain>
    </source>
</reference>
<dbReference type="AlphaFoldDB" id="A0A5A7QWG8"/>
<keyword evidence="2" id="KW-1185">Reference proteome</keyword>
<evidence type="ECO:0000313" key="2">
    <source>
        <dbReference type="Proteomes" id="UP000325081"/>
    </source>
</evidence>
<sequence>MALRPVMSSSSHSKAVDIRLQSKFATHGILGRTVSVCPHHSVRHMAIVPNGPKLGQPKIRELHIILIVQKYAAHRHELINEQPLVAIRVVADQVDEVWVVEKAKHENFHYEFMIPLKAFQIELLHCNNLITRKSADLKRAKRSLFYAFG</sequence>